<keyword evidence="7" id="KW-0325">Glycoprotein</keyword>
<dbReference type="PANTHER" id="PTHR33044">
    <property type="entry name" value="BIFUNCTIONAL INHIBITOR/LIPID-TRANSFER PROTEIN/SEED STORAGE 2S ALBUMIN SUPERFAMILY PROTEIN-RELATED"/>
    <property type="match status" value="1"/>
</dbReference>
<keyword evidence="8" id="KW-0449">Lipoprotein</keyword>
<evidence type="ECO:0000256" key="6">
    <source>
        <dbReference type="ARBA" id="ARBA00023157"/>
    </source>
</evidence>
<feature type="domain" description="Bifunctional inhibitor/plant lipid transfer protein/seed storage helical" evidence="12">
    <location>
        <begin position="38"/>
        <end position="121"/>
    </location>
</feature>
<evidence type="ECO:0000256" key="4">
    <source>
        <dbReference type="ARBA" id="ARBA00022622"/>
    </source>
</evidence>
<proteinExistence type="inferred from homology"/>
<dbReference type="Gene3D" id="1.10.110.10">
    <property type="entry name" value="Plant lipid-transfer and hydrophobic proteins"/>
    <property type="match status" value="1"/>
</dbReference>
<protein>
    <recommendedName>
        <fullName evidence="12">Bifunctional inhibitor/plant lipid transfer protein/seed storage helical domain-containing protein</fullName>
    </recommendedName>
</protein>
<dbReference type="SUPFAM" id="SSF47699">
    <property type="entry name" value="Bifunctional inhibitor/lipid-transfer protein/seed storage 2S albumin"/>
    <property type="match status" value="1"/>
</dbReference>
<evidence type="ECO:0000256" key="9">
    <source>
        <dbReference type="SAM" id="MobiDB-lite"/>
    </source>
</evidence>
<evidence type="ECO:0000256" key="7">
    <source>
        <dbReference type="ARBA" id="ARBA00023180"/>
    </source>
</evidence>
<feature type="transmembrane region" description="Helical" evidence="10">
    <location>
        <begin position="179"/>
        <end position="199"/>
    </location>
</feature>
<feature type="compositionally biased region" description="Pro residues" evidence="9">
    <location>
        <begin position="140"/>
        <end position="152"/>
    </location>
</feature>
<keyword evidence="6" id="KW-1015">Disulfide bond</keyword>
<feature type="region of interest" description="Disordered" evidence="9">
    <location>
        <begin position="122"/>
        <end position="173"/>
    </location>
</feature>
<dbReference type="GO" id="GO:0005886">
    <property type="term" value="C:plasma membrane"/>
    <property type="evidence" value="ECO:0007669"/>
    <property type="project" value="UniProtKB-SubCell"/>
</dbReference>
<feature type="signal peptide" evidence="11">
    <location>
        <begin position="1"/>
        <end position="20"/>
    </location>
</feature>
<evidence type="ECO:0000256" key="11">
    <source>
        <dbReference type="SAM" id="SignalP"/>
    </source>
</evidence>
<evidence type="ECO:0000313" key="13">
    <source>
        <dbReference type="EMBL" id="KAK7275739.1"/>
    </source>
</evidence>
<evidence type="ECO:0000256" key="2">
    <source>
        <dbReference type="ARBA" id="ARBA00009748"/>
    </source>
</evidence>
<feature type="chain" id="PRO_5042810756" description="Bifunctional inhibitor/plant lipid transfer protein/seed storage helical domain-containing protein" evidence="11">
    <location>
        <begin position="21"/>
        <end position="200"/>
    </location>
</feature>
<evidence type="ECO:0000256" key="1">
    <source>
        <dbReference type="ARBA" id="ARBA00004609"/>
    </source>
</evidence>
<dbReference type="GO" id="GO:0098552">
    <property type="term" value="C:side of membrane"/>
    <property type="evidence" value="ECO:0007669"/>
    <property type="project" value="UniProtKB-KW"/>
</dbReference>
<evidence type="ECO:0000256" key="5">
    <source>
        <dbReference type="ARBA" id="ARBA00022729"/>
    </source>
</evidence>
<dbReference type="InterPro" id="IPR036312">
    <property type="entry name" value="Bifun_inhib/LTP/seed_sf"/>
</dbReference>
<dbReference type="Pfam" id="PF14368">
    <property type="entry name" value="LTP_2"/>
    <property type="match status" value="1"/>
</dbReference>
<keyword evidence="14" id="KW-1185">Reference proteome</keyword>
<feature type="compositionally biased region" description="Low complexity" evidence="9">
    <location>
        <begin position="155"/>
        <end position="167"/>
    </location>
</feature>
<name>A0AAN9IEU6_CROPI</name>
<comment type="caution">
    <text evidence="13">The sequence shown here is derived from an EMBL/GenBank/DDBJ whole genome shotgun (WGS) entry which is preliminary data.</text>
</comment>
<evidence type="ECO:0000256" key="8">
    <source>
        <dbReference type="ARBA" id="ARBA00023288"/>
    </source>
</evidence>
<evidence type="ECO:0000313" key="14">
    <source>
        <dbReference type="Proteomes" id="UP001372338"/>
    </source>
</evidence>
<dbReference type="AlphaFoldDB" id="A0AAN9IEU6"/>
<keyword evidence="4" id="KW-0336">GPI-anchor</keyword>
<comment type="similarity">
    <text evidence="2">Belongs to the plant LTP family.</text>
</comment>
<comment type="subcellular location">
    <subcellularLocation>
        <location evidence="1">Cell membrane</location>
        <topology evidence="1">Lipid-anchor</topology>
        <topology evidence="1">GPI-anchor</topology>
    </subcellularLocation>
</comment>
<keyword evidence="10" id="KW-1133">Transmembrane helix</keyword>
<organism evidence="13 14">
    <name type="scientific">Crotalaria pallida</name>
    <name type="common">Smooth rattlebox</name>
    <name type="synonym">Crotalaria striata</name>
    <dbReference type="NCBI Taxonomy" id="3830"/>
    <lineage>
        <taxon>Eukaryota</taxon>
        <taxon>Viridiplantae</taxon>
        <taxon>Streptophyta</taxon>
        <taxon>Embryophyta</taxon>
        <taxon>Tracheophyta</taxon>
        <taxon>Spermatophyta</taxon>
        <taxon>Magnoliopsida</taxon>
        <taxon>eudicotyledons</taxon>
        <taxon>Gunneridae</taxon>
        <taxon>Pentapetalae</taxon>
        <taxon>rosids</taxon>
        <taxon>fabids</taxon>
        <taxon>Fabales</taxon>
        <taxon>Fabaceae</taxon>
        <taxon>Papilionoideae</taxon>
        <taxon>50 kb inversion clade</taxon>
        <taxon>genistoids sensu lato</taxon>
        <taxon>core genistoids</taxon>
        <taxon>Crotalarieae</taxon>
        <taxon>Crotalaria</taxon>
    </lineage>
</organism>
<gene>
    <name evidence="13" type="ORF">RIF29_16861</name>
</gene>
<evidence type="ECO:0000256" key="3">
    <source>
        <dbReference type="ARBA" id="ARBA00022475"/>
    </source>
</evidence>
<dbReference type="EMBL" id="JAYWIO010000003">
    <property type="protein sequence ID" value="KAK7275739.1"/>
    <property type="molecule type" value="Genomic_DNA"/>
</dbReference>
<reference evidence="13 14" key="1">
    <citation type="submission" date="2024-01" db="EMBL/GenBank/DDBJ databases">
        <title>The genomes of 5 underutilized Papilionoideae crops provide insights into root nodulation and disease resistanc.</title>
        <authorList>
            <person name="Yuan L."/>
        </authorList>
    </citation>
    <scope>NUCLEOTIDE SEQUENCE [LARGE SCALE GENOMIC DNA]</scope>
    <source>
        <strain evidence="13">ZHUSHIDOU_FW_LH</strain>
        <tissue evidence="13">Leaf</tissue>
    </source>
</reference>
<accession>A0AAN9IEU6</accession>
<keyword evidence="5 11" id="KW-0732">Signal</keyword>
<dbReference type="SMART" id="SM00499">
    <property type="entry name" value="AAI"/>
    <property type="match status" value="1"/>
</dbReference>
<keyword evidence="3" id="KW-1003">Cell membrane</keyword>
<dbReference type="InterPro" id="IPR043325">
    <property type="entry name" value="LTSS"/>
</dbReference>
<evidence type="ECO:0000259" key="12">
    <source>
        <dbReference type="SMART" id="SM00499"/>
    </source>
</evidence>
<keyword evidence="10" id="KW-0812">Transmembrane</keyword>
<evidence type="ECO:0000256" key="10">
    <source>
        <dbReference type="SAM" id="Phobius"/>
    </source>
</evidence>
<dbReference type="Proteomes" id="UP001372338">
    <property type="component" value="Unassembled WGS sequence"/>
</dbReference>
<dbReference type="CDD" id="cd00010">
    <property type="entry name" value="AAI_LTSS"/>
    <property type="match status" value="1"/>
</dbReference>
<keyword evidence="10" id="KW-0472">Membrane</keyword>
<dbReference type="InterPro" id="IPR016140">
    <property type="entry name" value="Bifunc_inhib/LTP/seed_store"/>
</dbReference>
<sequence>MTKFLTLLTCLWLTCSICHADWLSSNDEHTSLPSSTDCDSIIVNDMMVCQSFFLSYESEPNEACCSAFKTVAKTKAGCICKSIARDHTMGSDDDVLFTMDREKAMMLPSVCGITSPFDDECHTTSPAPAPDHAPEGPSESPAPYPPVPNPEPEPNESLAPSPSEASPAPAPGKSLASPITYSISISVVTLIISIIFVYLH</sequence>